<dbReference type="OrthoDB" id="1663855at2"/>
<name>A0A1M6UEW5_SELRU</name>
<dbReference type="InterPro" id="IPR011493">
    <property type="entry name" value="GLUG"/>
</dbReference>
<dbReference type="SUPFAM" id="SSF51126">
    <property type="entry name" value="Pectin lyase-like"/>
    <property type="match status" value="1"/>
</dbReference>
<gene>
    <name evidence="4" type="ORF">SAMN05216582_11226</name>
</gene>
<reference evidence="4 5" key="1">
    <citation type="submission" date="2016-11" db="EMBL/GenBank/DDBJ databases">
        <authorList>
            <person name="Jaros S."/>
            <person name="Januszkiewicz K."/>
            <person name="Wedrychowicz H."/>
        </authorList>
    </citation>
    <scope>NUCLEOTIDE SEQUENCE [LARGE SCALE GENOMIC DNA]</scope>
    <source>
        <strain evidence="4 5">HD4</strain>
    </source>
</reference>
<dbReference type="RefSeq" id="WP_073089639.1">
    <property type="nucleotide sequence ID" value="NZ_FRBC01000012.1"/>
</dbReference>
<accession>A0A1M6UEW5</accession>
<evidence type="ECO:0000313" key="5">
    <source>
        <dbReference type="Proteomes" id="UP000184263"/>
    </source>
</evidence>
<dbReference type="InterPro" id="IPR041248">
    <property type="entry name" value="YDG"/>
</dbReference>
<protein>
    <submittedName>
        <fullName evidence="4">Filamentous hemagglutinin family N-terminal domain-containing protein</fullName>
    </submittedName>
</protein>
<evidence type="ECO:0000259" key="3">
    <source>
        <dbReference type="SMART" id="SM00912"/>
    </source>
</evidence>
<dbReference type="Gene3D" id="2.160.20.110">
    <property type="match status" value="3"/>
</dbReference>
<feature type="signal peptide" evidence="2">
    <location>
        <begin position="1"/>
        <end position="32"/>
    </location>
</feature>
<dbReference type="Pfam" id="PF18657">
    <property type="entry name" value="YDG"/>
    <property type="match status" value="5"/>
</dbReference>
<feature type="domain" description="Filamentous haemagglutinin FhaB/tRNA nuclease CdiA-like TPS" evidence="3">
    <location>
        <begin position="30"/>
        <end position="138"/>
    </location>
</feature>
<dbReference type="Pfam" id="PF05860">
    <property type="entry name" value="TPS"/>
    <property type="match status" value="1"/>
</dbReference>
<evidence type="ECO:0000313" key="4">
    <source>
        <dbReference type="EMBL" id="SHK67701.1"/>
    </source>
</evidence>
<organism evidence="4 5">
    <name type="scientific">Selenomonas ruminantium</name>
    <dbReference type="NCBI Taxonomy" id="971"/>
    <lineage>
        <taxon>Bacteria</taxon>
        <taxon>Bacillati</taxon>
        <taxon>Bacillota</taxon>
        <taxon>Negativicutes</taxon>
        <taxon>Selenomonadales</taxon>
        <taxon>Selenomonadaceae</taxon>
        <taxon>Selenomonas</taxon>
    </lineage>
</organism>
<feature type="compositionally biased region" description="Low complexity" evidence="1">
    <location>
        <begin position="1338"/>
        <end position="1355"/>
    </location>
</feature>
<keyword evidence="2" id="KW-0732">Signal</keyword>
<dbReference type="Pfam" id="PF07581">
    <property type="entry name" value="Glug"/>
    <property type="match status" value="1"/>
</dbReference>
<dbReference type="EMBL" id="FRBC01000012">
    <property type="protein sequence ID" value="SHK67701.1"/>
    <property type="molecule type" value="Genomic_DNA"/>
</dbReference>
<dbReference type="InterPro" id="IPR011050">
    <property type="entry name" value="Pectin_lyase_fold/virulence"/>
</dbReference>
<dbReference type="InterPro" id="IPR008638">
    <property type="entry name" value="FhaB/CdiA-like_TPS"/>
</dbReference>
<dbReference type="Proteomes" id="UP000184263">
    <property type="component" value="Unassembled WGS sequence"/>
</dbReference>
<evidence type="ECO:0000256" key="2">
    <source>
        <dbReference type="SAM" id="SignalP"/>
    </source>
</evidence>
<feature type="chain" id="PRO_5013246335" evidence="2">
    <location>
        <begin position="33"/>
        <end position="1427"/>
    </location>
</feature>
<proteinExistence type="predicted"/>
<dbReference type="NCBIfam" id="TIGR01901">
    <property type="entry name" value="adhes_NPXG"/>
    <property type="match status" value="1"/>
</dbReference>
<sequence>MKRNDNLSRKARYGILAAIMAGAFSIMPAAQALPTGGASGTATITQSGSQMDIASSVASNLLTWQDFSIAKDETVNFAGANSYLNVVLGANRSEIYGAITGSEANVYLVNPNGILVGDGATINVGSLHLSTADISGSVTDFTTAQIALNSAVDFKGDVVNKGILTAAQDITVDGDNVTFKNVANVTAPNSFAVKAKNTDAFHVGRTDDTALALASGSTDPTYYKLVSTAEELQNIKNNLSGNYMLANDITLTAPANTASGSNFTPIGSTGVSHWNVDAEKFTGRFDGLNYTIDNLYINVNTNEGSVSAGLFATIGASGVVENLKLGTGKSTLTLTGNGYNGSVAGINYGTLRNVVNDNVEVTGSNYSSGGITGYNLGLIDGAKNNATVTAIASYASGGIVGTNDKTLKNATNTGNVTNTTENINEGVGGIAGSNRSDLVENVSNSGTITGKTRVGGIVGLNQKDIKNAVNTGVVSGQQYVGGIAGKNTQNISNTYNTGDITSTGKAIGGITGQNEGIIQNAYNTGNVTGSAYYVGGIAGENGAAIDGMAIIRNVYNTGDVVGGSSSVGGIVGCMGEISANQGINHTYGGEITNAYNTGNIKTTGGRDYIAGIVGAPLRGKIANVYSSGTVSSDQTSEIPYWEDKVIGRRNNDSHADYENAKAISDASAMKQAATFAGFAIDKDGTDTTAPWRIYEGKTMPLLTAFLTPLILENTTVTYDGQAHTLGNVAKLDTTKILGGELPSYTEVGTHSYSGITSLYSDQQGYNIKAASDTATLTISPIALELTASGYSKTYDGTTTATGGTVVATKGNILGGVGSLAAAYSDKNAGTDKAMIVTGLGKNYQVTTTSTGNTITKKALSMTAESFTKVYDGTNDATGEASIVGVVEGDDFGAKVVGTFDNGAVDAGKNQPVTYTAIDIHGTDAGNYDLTKSYQSTGTITPKPLTVTFANISKTYDGTTAGTAGAGTLAGVLDADKNAVSVNADAAYDAKNAGSRTVSYTEVSLTGTKADNYSIDKTATGAGIITAAPLTLTVVDTSKQYDGTTEVTDGQYAMRGTLYGTDSLSGGTYAYADKNAGTGKTVSLTGVTVNDGNEGRNYDLTIVNSTNSTITAAPLSLAVVDTSKQYDGTTEVTDGQYAMRGTLYGTDSLSGGTYDYADKNAGTGKTVSLTGVTVNDGNEGKNYDLTIVNSTNSTITAAPLTLTVKDYTKEYDGTVTAPGAEYSLTFGQLLGEDALSGGIFAFDNKEVGTGKTLTLSDVTVNDGNAGQNYTLTYVPSTNSSITANAPSVVVDVMEDTLKDMGSSIEKVEEVVAVAAPAPAAVVPSVETVAPAAPEPAPAPASVAEPQAASSEPAATQEDNKQEESVETASTTATTHGDSDKQEETAQSVGEKQVVHNVLDGDGILTVENDGVNPPDSMNAEKVATQESE</sequence>
<feature type="region of interest" description="Disordered" evidence="1">
    <location>
        <begin position="1329"/>
        <end position="1427"/>
    </location>
</feature>
<evidence type="ECO:0000256" key="1">
    <source>
        <dbReference type="SAM" id="MobiDB-lite"/>
    </source>
</evidence>
<dbReference type="SMART" id="SM00912">
    <property type="entry name" value="Haemagg_act"/>
    <property type="match status" value="1"/>
</dbReference>